<dbReference type="EMBL" id="CP000822">
    <property type="protein sequence ID" value="ABV12886.1"/>
    <property type="molecule type" value="Genomic_DNA"/>
</dbReference>
<organism evidence="1 2">
    <name type="scientific">Citrobacter koseri (strain ATCC BAA-895 / CDC 4225-83 / SGSC4696)</name>
    <dbReference type="NCBI Taxonomy" id="290338"/>
    <lineage>
        <taxon>Bacteria</taxon>
        <taxon>Pseudomonadati</taxon>
        <taxon>Pseudomonadota</taxon>
        <taxon>Gammaproteobacteria</taxon>
        <taxon>Enterobacterales</taxon>
        <taxon>Enterobacteriaceae</taxon>
        <taxon>Citrobacter</taxon>
    </lineage>
</organism>
<name>A8AHC3_CITK8</name>
<dbReference type="AlphaFoldDB" id="A8AHC3"/>
<proteinExistence type="predicted"/>
<keyword evidence="2" id="KW-1185">Reference proteome</keyword>
<dbReference type="HOGENOM" id="CLU_3150999_0_0_6"/>
<dbReference type="STRING" id="290338.CKO_01757"/>
<sequence length="48" mass="5317">MLRRIFYAVSLTALVLPARDQTRCDAISVNRTCKAGRTGAKSAKIVFF</sequence>
<evidence type="ECO:0000313" key="2">
    <source>
        <dbReference type="Proteomes" id="UP000008148"/>
    </source>
</evidence>
<reference evidence="1 2" key="1">
    <citation type="submission" date="2007-08" db="EMBL/GenBank/DDBJ databases">
        <authorList>
            <consortium name="The Citrobacter koseri Genome Sequencing Project"/>
            <person name="McClelland M."/>
            <person name="Sanderson E.K."/>
            <person name="Porwollik S."/>
            <person name="Spieth J."/>
            <person name="Clifton W.S."/>
            <person name="Latreille P."/>
            <person name="Courtney L."/>
            <person name="Wang C."/>
            <person name="Pepin K."/>
            <person name="Bhonagiri V."/>
            <person name="Nash W."/>
            <person name="Johnson M."/>
            <person name="Thiruvilangam P."/>
            <person name="Wilson R."/>
        </authorList>
    </citation>
    <scope>NUCLEOTIDE SEQUENCE [LARGE SCALE GENOMIC DNA]</scope>
    <source>
        <strain evidence="2">ATCC BAA-895 / CDC 4225-83 / SGSC4696</strain>
    </source>
</reference>
<protein>
    <submittedName>
        <fullName evidence="1">Uncharacterized protein</fullName>
    </submittedName>
</protein>
<dbReference type="KEGG" id="cko:CKO_01757"/>
<accession>A8AHC3</accession>
<evidence type="ECO:0000313" key="1">
    <source>
        <dbReference type="EMBL" id="ABV12886.1"/>
    </source>
</evidence>
<gene>
    <name evidence="1" type="ordered locus">CKO_01757</name>
</gene>
<dbReference type="Proteomes" id="UP000008148">
    <property type="component" value="Chromosome"/>
</dbReference>